<dbReference type="EMBL" id="CP000697">
    <property type="protein sequence ID" value="ABQ31915.1"/>
    <property type="molecule type" value="Genomic_DNA"/>
</dbReference>
<dbReference type="PANTHER" id="PTHR43045">
    <property type="entry name" value="SHIKIMATE TRANSPORTER"/>
    <property type="match status" value="1"/>
</dbReference>
<evidence type="ECO:0000256" key="5">
    <source>
        <dbReference type="ARBA" id="ARBA00022989"/>
    </source>
</evidence>
<evidence type="ECO:0000313" key="9">
    <source>
        <dbReference type="EMBL" id="ABQ31915.1"/>
    </source>
</evidence>
<keyword evidence="5 7" id="KW-1133">Transmembrane helix</keyword>
<feature type="transmembrane region" description="Helical" evidence="7">
    <location>
        <begin position="307"/>
        <end position="326"/>
    </location>
</feature>
<feature type="transmembrane region" description="Helical" evidence="7">
    <location>
        <begin position="53"/>
        <end position="76"/>
    </location>
</feature>
<dbReference type="eggNOG" id="COG0477">
    <property type="taxonomic scope" value="Bacteria"/>
</dbReference>
<evidence type="ECO:0000256" key="7">
    <source>
        <dbReference type="SAM" id="Phobius"/>
    </source>
</evidence>
<proteinExistence type="predicted"/>
<protein>
    <submittedName>
        <fullName evidence="9">Major facilitator superfamily MFS_1</fullName>
    </submittedName>
</protein>
<feature type="transmembrane region" description="Helical" evidence="7">
    <location>
        <begin position="275"/>
        <end position="295"/>
    </location>
</feature>
<dbReference type="InterPro" id="IPR036259">
    <property type="entry name" value="MFS_trans_sf"/>
</dbReference>
<dbReference type="Gene3D" id="1.20.1250.20">
    <property type="entry name" value="MFS general substrate transporter like domains"/>
    <property type="match status" value="2"/>
</dbReference>
<evidence type="ECO:0000256" key="1">
    <source>
        <dbReference type="ARBA" id="ARBA00004651"/>
    </source>
</evidence>
<keyword evidence="4 7" id="KW-0812">Transmembrane</keyword>
<evidence type="ECO:0000256" key="3">
    <source>
        <dbReference type="ARBA" id="ARBA00022475"/>
    </source>
</evidence>
<dbReference type="RefSeq" id="WP_007424262.1">
    <property type="nucleotide sequence ID" value="NC_009484.1"/>
</dbReference>
<dbReference type="PANTHER" id="PTHR43045:SF1">
    <property type="entry name" value="SHIKIMATE TRANSPORTER"/>
    <property type="match status" value="1"/>
</dbReference>
<dbReference type="InterPro" id="IPR020846">
    <property type="entry name" value="MFS_dom"/>
</dbReference>
<organism evidence="9 10">
    <name type="scientific">Acidiphilium cryptum (strain JF-5)</name>
    <dbReference type="NCBI Taxonomy" id="349163"/>
    <lineage>
        <taxon>Bacteria</taxon>
        <taxon>Pseudomonadati</taxon>
        <taxon>Pseudomonadota</taxon>
        <taxon>Alphaproteobacteria</taxon>
        <taxon>Acetobacterales</taxon>
        <taxon>Acidocellaceae</taxon>
        <taxon>Acidiphilium</taxon>
    </lineage>
</organism>
<feature type="transmembrane region" description="Helical" evidence="7">
    <location>
        <begin position="402"/>
        <end position="422"/>
    </location>
</feature>
<dbReference type="KEGG" id="acr:Acry_2724"/>
<feature type="transmembrane region" description="Helical" evidence="7">
    <location>
        <begin position="154"/>
        <end position="177"/>
    </location>
</feature>
<keyword evidence="3" id="KW-1003">Cell membrane</keyword>
<dbReference type="Pfam" id="PF07690">
    <property type="entry name" value="MFS_1"/>
    <property type="match status" value="1"/>
</dbReference>
<comment type="subcellular location">
    <subcellularLocation>
        <location evidence="1">Cell membrane</location>
        <topology evidence="1">Multi-pass membrane protein</topology>
    </subcellularLocation>
</comment>
<feature type="transmembrane region" description="Helical" evidence="7">
    <location>
        <begin position="88"/>
        <end position="106"/>
    </location>
</feature>
<feature type="transmembrane region" description="Helical" evidence="7">
    <location>
        <begin position="332"/>
        <end position="358"/>
    </location>
</feature>
<dbReference type="GO" id="GO:0022857">
    <property type="term" value="F:transmembrane transporter activity"/>
    <property type="evidence" value="ECO:0007669"/>
    <property type="project" value="InterPro"/>
</dbReference>
<evidence type="ECO:0000256" key="6">
    <source>
        <dbReference type="ARBA" id="ARBA00023136"/>
    </source>
</evidence>
<reference evidence="9 10" key="1">
    <citation type="submission" date="2007-05" db="EMBL/GenBank/DDBJ databases">
        <title>Complete sequence of chromosome of Acidiphilium cryptum JF-5.</title>
        <authorList>
            <consortium name="US DOE Joint Genome Institute"/>
            <person name="Copeland A."/>
            <person name="Lucas S."/>
            <person name="Lapidus A."/>
            <person name="Barry K."/>
            <person name="Detter J.C."/>
            <person name="Glavina del Rio T."/>
            <person name="Hammon N."/>
            <person name="Israni S."/>
            <person name="Dalin E."/>
            <person name="Tice H."/>
            <person name="Pitluck S."/>
            <person name="Sims D."/>
            <person name="Brettin T."/>
            <person name="Bruce D."/>
            <person name="Han C."/>
            <person name="Schmutz J."/>
            <person name="Larimer F."/>
            <person name="Land M."/>
            <person name="Hauser L."/>
            <person name="Kyrpides N."/>
            <person name="Kim E."/>
            <person name="Magnuson T."/>
            <person name="Richardson P."/>
        </authorList>
    </citation>
    <scope>NUCLEOTIDE SEQUENCE [LARGE SCALE GENOMIC DNA]</scope>
    <source>
        <strain evidence="9 10">JF-5</strain>
    </source>
</reference>
<feature type="domain" description="Major facilitator superfamily (MFS) profile" evidence="8">
    <location>
        <begin position="16"/>
        <end position="425"/>
    </location>
</feature>
<evidence type="ECO:0000313" key="10">
    <source>
        <dbReference type="Proteomes" id="UP000000245"/>
    </source>
</evidence>
<name>A5G233_ACICJ</name>
<evidence type="ECO:0000256" key="2">
    <source>
        <dbReference type="ARBA" id="ARBA00022448"/>
    </source>
</evidence>
<keyword evidence="2" id="KW-0813">Transport</keyword>
<dbReference type="STRING" id="349163.Acry_2724"/>
<evidence type="ECO:0000259" key="8">
    <source>
        <dbReference type="PROSITE" id="PS50850"/>
    </source>
</evidence>
<dbReference type="HOGENOM" id="CLU_001265_39_5_5"/>
<evidence type="ECO:0000256" key="4">
    <source>
        <dbReference type="ARBA" id="ARBA00022692"/>
    </source>
</evidence>
<keyword evidence="10" id="KW-1185">Reference proteome</keyword>
<accession>A5G233</accession>
<dbReference type="InterPro" id="IPR011701">
    <property type="entry name" value="MFS"/>
</dbReference>
<dbReference type="AlphaFoldDB" id="A5G233"/>
<sequence length="434" mass="47342">MNHTTDEPTEHQIRKVALASIIGSVIEQYDFLVTGVIAATVWGGIFFKLPGLAAIAAAIGVYGLGIVIRPLGAFIFGNIADRRGRKDAMVYALVLMGVSTLLIGLTPTYDSIGAVAPALLIIFRLAQGISFGAEFGTASTWVVEQAAKSRHRAFWGAWVGFAIPIGLLLGFGSVILVKSMMTHAEFIAWGWRIFFFIGFLVAIVGIVIRSRTEDSFVFERHRARHAVLDLPASRVWREMPLRILRTSLVNAMFSGAFFLSFVFGTSYMKAVGFTATQAETVGLIAAAFMFVFMYIGARMADRVSRRTVLLISAVVFLVFAIPYFYLINMHSFFLAVVAEVIGFGFVFGFGYGAIPAFYTENFPTRYRASGASLGYQISQVYGGGLIPIVAGLILRSAGIHRAYVYIGLLVMVYAIAAIYAILTTADTTQSDLEH</sequence>
<dbReference type="PROSITE" id="PS50850">
    <property type="entry name" value="MFS"/>
    <property type="match status" value="1"/>
</dbReference>
<gene>
    <name evidence="9" type="ordered locus">Acry_2724</name>
</gene>
<dbReference type="Proteomes" id="UP000000245">
    <property type="component" value="Chromosome"/>
</dbReference>
<feature type="transmembrane region" description="Helical" evidence="7">
    <location>
        <begin position="112"/>
        <end position="133"/>
    </location>
</feature>
<feature type="transmembrane region" description="Helical" evidence="7">
    <location>
        <begin position="243"/>
        <end position="263"/>
    </location>
</feature>
<keyword evidence="6 7" id="KW-0472">Membrane</keyword>
<dbReference type="GO" id="GO:0005886">
    <property type="term" value="C:plasma membrane"/>
    <property type="evidence" value="ECO:0007669"/>
    <property type="project" value="UniProtKB-SubCell"/>
</dbReference>
<feature type="transmembrane region" description="Helical" evidence="7">
    <location>
        <begin position="189"/>
        <end position="208"/>
    </location>
</feature>
<feature type="transmembrane region" description="Helical" evidence="7">
    <location>
        <begin position="29"/>
        <end position="47"/>
    </location>
</feature>
<dbReference type="SUPFAM" id="SSF103473">
    <property type="entry name" value="MFS general substrate transporter"/>
    <property type="match status" value="1"/>
</dbReference>